<protein>
    <submittedName>
        <fullName evidence="1">Uncharacterized protein</fullName>
    </submittedName>
</protein>
<dbReference type="Proteomes" id="UP001497482">
    <property type="component" value="Chromosome 11"/>
</dbReference>
<reference evidence="1 2" key="1">
    <citation type="submission" date="2024-04" db="EMBL/GenBank/DDBJ databases">
        <authorList>
            <person name="Waldvogel A.-M."/>
            <person name="Schoenle A."/>
        </authorList>
    </citation>
    <scope>NUCLEOTIDE SEQUENCE [LARGE SCALE GENOMIC DNA]</scope>
</reference>
<proteinExistence type="predicted"/>
<dbReference type="EMBL" id="OZ035833">
    <property type="protein sequence ID" value="CAL1573638.1"/>
    <property type="molecule type" value="Genomic_DNA"/>
</dbReference>
<gene>
    <name evidence="1" type="ORF">KC01_LOCUS5505</name>
</gene>
<accession>A0AAV2JBQ6</accession>
<keyword evidence="2" id="KW-1185">Reference proteome</keyword>
<organism evidence="1 2">
    <name type="scientific">Knipowitschia caucasica</name>
    <name type="common">Caucasian dwarf goby</name>
    <name type="synonym">Pomatoschistus caucasicus</name>
    <dbReference type="NCBI Taxonomy" id="637954"/>
    <lineage>
        <taxon>Eukaryota</taxon>
        <taxon>Metazoa</taxon>
        <taxon>Chordata</taxon>
        <taxon>Craniata</taxon>
        <taxon>Vertebrata</taxon>
        <taxon>Euteleostomi</taxon>
        <taxon>Actinopterygii</taxon>
        <taxon>Neopterygii</taxon>
        <taxon>Teleostei</taxon>
        <taxon>Neoteleostei</taxon>
        <taxon>Acanthomorphata</taxon>
        <taxon>Gobiaria</taxon>
        <taxon>Gobiiformes</taxon>
        <taxon>Gobioidei</taxon>
        <taxon>Gobiidae</taxon>
        <taxon>Gobiinae</taxon>
        <taxon>Knipowitschia</taxon>
    </lineage>
</organism>
<evidence type="ECO:0000313" key="2">
    <source>
        <dbReference type="Proteomes" id="UP001497482"/>
    </source>
</evidence>
<evidence type="ECO:0000313" key="1">
    <source>
        <dbReference type="EMBL" id="CAL1573638.1"/>
    </source>
</evidence>
<sequence>MYKGVLRSWFLGPNLTKFFNVYVFPSECEKSSTGILRLINRGSAKGLRTFPPQLCEKNEAFVNTTMDNRNPANETVNESPPLEQSLLLRKPGVERRVYWTYLVK</sequence>
<name>A0AAV2JBQ6_KNICA</name>
<dbReference type="AlphaFoldDB" id="A0AAV2JBQ6"/>